<comment type="caution">
    <text evidence="1">The sequence shown here is derived from an EMBL/GenBank/DDBJ whole genome shotgun (WGS) entry which is preliminary data.</text>
</comment>
<gene>
    <name evidence="1" type="ORF">Vadar_025312</name>
</gene>
<evidence type="ECO:0000313" key="1">
    <source>
        <dbReference type="EMBL" id="KAH7835346.1"/>
    </source>
</evidence>
<protein>
    <submittedName>
        <fullName evidence="1">Uncharacterized protein</fullName>
    </submittedName>
</protein>
<name>A0ACB7X3V2_9ERIC</name>
<reference evidence="1 2" key="1">
    <citation type="journal article" date="2021" name="Hortic Res">
        <title>High-quality reference genome and annotation aids understanding of berry development for evergreen blueberry (Vaccinium darrowii).</title>
        <authorList>
            <person name="Yu J."/>
            <person name="Hulse-Kemp A.M."/>
            <person name="Babiker E."/>
            <person name="Staton M."/>
        </authorList>
    </citation>
    <scope>NUCLEOTIDE SEQUENCE [LARGE SCALE GENOMIC DNA]</scope>
    <source>
        <strain evidence="2">cv. NJ 8807/NJ 8810</strain>
        <tissue evidence="1">Young leaf</tissue>
    </source>
</reference>
<dbReference type="Proteomes" id="UP000828048">
    <property type="component" value="Chromosome 2"/>
</dbReference>
<evidence type="ECO:0000313" key="2">
    <source>
        <dbReference type="Proteomes" id="UP000828048"/>
    </source>
</evidence>
<organism evidence="1 2">
    <name type="scientific">Vaccinium darrowii</name>
    <dbReference type="NCBI Taxonomy" id="229202"/>
    <lineage>
        <taxon>Eukaryota</taxon>
        <taxon>Viridiplantae</taxon>
        <taxon>Streptophyta</taxon>
        <taxon>Embryophyta</taxon>
        <taxon>Tracheophyta</taxon>
        <taxon>Spermatophyta</taxon>
        <taxon>Magnoliopsida</taxon>
        <taxon>eudicotyledons</taxon>
        <taxon>Gunneridae</taxon>
        <taxon>Pentapetalae</taxon>
        <taxon>asterids</taxon>
        <taxon>Ericales</taxon>
        <taxon>Ericaceae</taxon>
        <taxon>Vaccinioideae</taxon>
        <taxon>Vaccinieae</taxon>
        <taxon>Vaccinium</taxon>
    </lineage>
</organism>
<accession>A0ACB7X3V2</accession>
<sequence>MSSYGSINSATTQQLGLSNPIFTGGPTEFDAIKTRELEKFLKDAGLYESQEEAIRREEVLGRLDQIVKTWVKNITRANGFNEQLVQEANAKIFTFGSYRLGVHGPGADIDTLCVGPSHATRDEAFFGELYRMLAAMPEIEELRPVPDAHVPVLNFKFSGVSIDLLYANVALFAIPEDLDISHDSVLQNVDEQTVRSLNGCRVTDQILRLVPNIQNFRTTLRCMRLWAKRRGVYSNVRGFLGGINWALLVARICQLYPNALPSVLVSRFFRVYNQWRWPNPVMLCPIQEGSLGLPVWDPRRNFRDRQHLMPIITPAYPCMNSSYNVSTSTLRVMMEEFRRGNEICEALETNNAGWMTLFEPFPFFEAYKNYLQIDIAAENDDDLRKWKGWIESRLRQLTLKIERDTNSTLQCHPHPGEFSEKSRPLHYYYFMGLRRKEGTNAQEGEQFDIRLTVEEFKHSVCMYQSWSHGMLIHVCHVRRKNIPDFVFPGGIRPPPTSKPVGELLSAAKAKSGSGRKRKQDDVALGIDADVKVYSNDARLLENTSCSGKKRKQDDVALGTNSKEIDSGLPVEKRAKERIDADVKGISNDGTFPENTSCSVLEVEESVMFSPPVLQSASSSGSPEPGKANIVRENTNGPFVGHGSPVKELDELENDAGLTNQVQGFIGSMKVGPIAKQEVATEGKGASSSSKWLQNGGLDELEPIELTGPVSTVASASTSVAPRKPIIRLNFTSLPKATGSSA</sequence>
<dbReference type="EMBL" id="CM037152">
    <property type="protein sequence ID" value="KAH7835346.1"/>
    <property type="molecule type" value="Genomic_DNA"/>
</dbReference>
<proteinExistence type="predicted"/>
<keyword evidence="2" id="KW-1185">Reference proteome</keyword>